<evidence type="ECO:0000313" key="12">
    <source>
        <dbReference type="EMBL" id="MBB2155079.1"/>
    </source>
</evidence>
<protein>
    <recommendedName>
        <fullName evidence="4">L-aspartate oxidase</fullName>
        <ecNumber evidence="4">1.4.3.16</ecNumber>
    </recommendedName>
</protein>
<dbReference type="InterPro" id="IPR015939">
    <property type="entry name" value="Fum_Rdtase/Succ_DH_flav-like_C"/>
</dbReference>
<comment type="caution">
    <text evidence="12">The sequence shown here is derived from an EMBL/GenBank/DDBJ whole genome shotgun (WGS) entry which is preliminary data.</text>
</comment>
<comment type="pathway">
    <text evidence="2">Cofactor biosynthesis; NAD(+) biosynthesis; iminoaspartate from L-aspartate (oxidase route): step 1/1.</text>
</comment>
<evidence type="ECO:0000256" key="8">
    <source>
        <dbReference type="ARBA" id="ARBA00023002"/>
    </source>
</evidence>
<dbReference type="PANTHER" id="PTHR42716">
    <property type="entry name" value="L-ASPARTATE OXIDASE"/>
    <property type="match status" value="1"/>
</dbReference>
<evidence type="ECO:0000256" key="9">
    <source>
        <dbReference type="ARBA" id="ARBA00048305"/>
    </source>
</evidence>
<dbReference type="InterPro" id="IPR036188">
    <property type="entry name" value="FAD/NAD-bd_sf"/>
</dbReference>
<dbReference type="GO" id="GO:0008734">
    <property type="term" value="F:L-aspartate oxidase activity"/>
    <property type="evidence" value="ECO:0007669"/>
    <property type="project" value="UniProtKB-EC"/>
</dbReference>
<dbReference type="RefSeq" id="WP_183115332.1">
    <property type="nucleotide sequence ID" value="NZ_JABEQG010000002.1"/>
</dbReference>
<dbReference type="EMBL" id="JABEQG010000002">
    <property type="protein sequence ID" value="MBB2155079.1"/>
    <property type="molecule type" value="Genomic_DNA"/>
</dbReference>
<comment type="similarity">
    <text evidence="3">Belongs to the FAD-dependent oxidoreductase 2 family. NadB subfamily.</text>
</comment>
<comment type="catalytic activity">
    <reaction evidence="9">
        <text>L-aspartate + O2 = iminosuccinate + H2O2</text>
        <dbReference type="Rhea" id="RHEA:25876"/>
        <dbReference type="ChEBI" id="CHEBI:15379"/>
        <dbReference type="ChEBI" id="CHEBI:16240"/>
        <dbReference type="ChEBI" id="CHEBI:29991"/>
        <dbReference type="ChEBI" id="CHEBI:77875"/>
        <dbReference type="EC" id="1.4.3.16"/>
    </reaction>
    <physiologicalReaction direction="left-to-right" evidence="9">
        <dbReference type="Rhea" id="RHEA:25877"/>
    </physiologicalReaction>
</comment>
<evidence type="ECO:0000256" key="1">
    <source>
        <dbReference type="ARBA" id="ARBA00001974"/>
    </source>
</evidence>
<dbReference type="Gene3D" id="3.50.50.60">
    <property type="entry name" value="FAD/NAD(P)-binding domain"/>
    <property type="match status" value="1"/>
</dbReference>
<dbReference type="Gene3D" id="1.20.58.100">
    <property type="entry name" value="Fumarate reductase/succinate dehydrogenase flavoprotein-like, C-terminal domain"/>
    <property type="match status" value="1"/>
</dbReference>
<keyword evidence="7" id="KW-0274">FAD</keyword>
<dbReference type="Gene3D" id="3.90.700.10">
    <property type="entry name" value="Succinate dehydrogenase/fumarate reductase flavoprotein, catalytic domain"/>
    <property type="match status" value="1"/>
</dbReference>
<organism evidence="12 13">
    <name type="scientific">Gluconacetobacter diazotrophicus</name>
    <name type="common">Acetobacter diazotrophicus</name>
    <dbReference type="NCBI Taxonomy" id="33996"/>
    <lineage>
        <taxon>Bacteria</taxon>
        <taxon>Pseudomonadati</taxon>
        <taxon>Pseudomonadota</taxon>
        <taxon>Alphaproteobacteria</taxon>
        <taxon>Acetobacterales</taxon>
        <taxon>Acetobacteraceae</taxon>
        <taxon>Gluconacetobacter</taxon>
    </lineage>
</organism>
<evidence type="ECO:0000256" key="2">
    <source>
        <dbReference type="ARBA" id="ARBA00004950"/>
    </source>
</evidence>
<evidence type="ECO:0000256" key="4">
    <source>
        <dbReference type="ARBA" id="ARBA00012173"/>
    </source>
</evidence>
<dbReference type="NCBIfam" id="NF005701">
    <property type="entry name" value="PRK07512.1"/>
    <property type="match status" value="1"/>
</dbReference>
<dbReference type="UniPathway" id="UPA00253">
    <property type="reaction ID" value="UER00326"/>
</dbReference>
<reference evidence="12 13" key="1">
    <citation type="submission" date="2020-04" db="EMBL/GenBank/DDBJ databases">
        <title>Description of novel Gluconacetobacter.</title>
        <authorList>
            <person name="Sombolestani A."/>
        </authorList>
    </citation>
    <scope>NUCLEOTIDE SEQUENCE [LARGE SCALE GENOMIC DNA]</scope>
    <source>
        <strain evidence="12 13">LMG 7603</strain>
    </source>
</reference>
<proteinExistence type="inferred from homology"/>
<feature type="domain" description="FAD-dependent oxidoreductase 2 FAD-binding" evidence="10">
    <location>
        <begin position="17"/>
        <end position="378"/>
    </location>
</feature>
<keyword evidence="6" id="KW-0662">Pyridine nucleotide biosynthesis</keyword>
<evidence type="ECO:0000313" key="13">
    <source>
        <dbReference type="Proteomes" id="UP000550787"/>
    </source>
</evidence>
<dbReference type="InterPro" id="IPR003953">
    <property type="entry name" value="FAD-dep_OxRdtase_2_FAD-bd"/>
</dbReference>
<dbReference type="SUPFAM" id="SSF56425">
    <property type="entry name" value="Succinate dehydrogenase/fumarate reductase flavoprotein, catalytic domain"/>
    <property type="match status" value="1"/>
</dbReference>
<name>A0A7W4FC83_GLUDI</name>
<dbReference type="FunFam" id="3.90.700.10:FF:000002">
    <property type="entry name" value="L-aspartate oxidase"/>
    <property type="match status" value="1"/>
</dbReference>
<keyword evidence="5" id="KW-0285">Flavoprotein</keyword>
<comment type="cofactor">
    <cofactor evidence="1">
        <name>FAD</name>
        <dbReference type="ChEBI" id="CHEBI:57692"/>
    </cofactor>
</comment>
<dbReference type="PANTHER" id="PTHR42716:SF2">
    <property type="entry name" value="L-ASPARTATE OXIDASE, CHLOROPLASTIC"/>
    <property type="match status" value="1"/>
</dbReference>
<evidence type="ECO:0000256" key="7">
    <source>
        <dbReference type="ARBA" id="ARBA00022827"/>
    </source>
</evidence>
<dbReference type="Pfam" id="PF02910">
    <property type="entry name" value="Succ_DH_flav_C"/>
    <property type="match status" value="1"/>
</dbReference>
<accession>A0A7W4FC83</accession>
<dbReference type="GO" id="GO:0034628">
    <property type="term" value="P:'de novo' NAD+ biosynthetic process from L-aspartate"/>
    <property type="evidence" value="ECO:0007669"/>
    <property type="project" value="TreeGrafter"/>
</dbReference>
<dbReference type="SUPFAM" id="SSF51905">
    <property type="entry name" value="FAD/NAD(P)-binding domain"/>
    <property type="match status" value="1"/>
</dbReference>
<keyword evidence="8 12" id="KW-0560">Oxidoreductase</keyword>
<evidence type="ECO:0000256" key="6">
    <source>
        <dbReference type="ARBA" id="ARBA00022642"/>
    </source>
</evidence>
<evidence type="ECO:0000256" key="5">
    <source>
        <dbReference type="ARBA" id="ARBA00022630"/>
    </source>
</evidence>
<dbReference type="InterPro" id="IPR027477">
    <property type="entry name" value="Succ_DH/fumarate_Rdtase_cat_sf"/>
</dbReference>
<evidence type="ECO:0000256" key="3">
    <source>
        <dbReference type="ARBA" id="ARBA00008562"/>
    </source>
</evidence>
<evidence type="ECO:0000259" key="10">
    <source>
        <dbReference type="Pfam" id="PF00890"/>
    </source>
</evidence>
<sequence length="518" mass="52571">MTGPGLTDAGSWAGQPVIAGAGLAGLATALLMDRPCVVLSPAPLATDAASALAQGGIAAAIGPDDTPALHARDTLEAGVGLCDPVVVDAITRAGPGAIAALRDRGVAFDTGPDGRLDLHLEAAHSRPRIAHAHGDGTGAEIMRALVARTRATPRITVLDGAALRRVIVRDGRVAGVRIARAGQELILPTSACVIATGGVGALFPTTTSPPGGLGSGLACAARAGAVLRDLEFVQFHPTALAVGSDAAPRVLISEAVRGAGAILVDESGARFTDELAPRDIVARAIQAHLSAGHRVLLDARAATQGHFARHFPAIARACVQHGIDPDRQPIPVRPAVHYHMGGIETDLRGRSTVPGLWACGEAASTGLHGANRLASNSLLEAFVCGGFVARDLDATSLPVPDGLPDDPPIPGGGADDLADIRACIGRAAGILRDADGLTRAIRALAPHVADDDHALVGALLCVSALGRRESRGGHYRSDYPDTAPQAVHTRLTMRQGLAALASLAPAAASLSDNGILVP</sequence>
<dbReference type="Proteomes" id="UP000550787">
    <property type="component" value="Unassembled WGS sequence"/>
</dbReference>
<dbReference type="InterPro" id="IPR005288">
    <property type="entry name" value="NadB"/>
</dbReference>
<dbReference type="AlphaFoldDB" id="A0A7W4FC83"/>
<evidence type="ECO:0000259" key="11">
    <source>
        <dbReference type="Pfam" id="PF02910"/>
    </source>
</evidence>
<gene>
    <name evidence="12" type="ORF">HLH33_01935</name>
</gene>
<feature type="domain" description="Fumarate reductase/succinate dehydrogenase flavoprotein-like C-terminal" evidence="11">
    <location>
        <begin position="456"/>
        <end position="483"/>
    </location>
</feature>
<dbReference type="SUPFAM" id="SSF46977">
    <property type="entry name" value="Succinate dehydrogenase/fumarate reductase flavoprotein C-terminal domain"/>
    <property type="match status" value="1"/>
</dbReference>
<dbReference type="EC" id="1.4.3.16" evidence="4"/>
<dbReference type="Pfam" id="PF00890">
    <property type="entry name" value="FAD_binding_2"/>
    <property type="match status" value="1"/>
</dbReference>
<dbReference type="InterPro" id="IPR037099">
    <property type="entry name" value="Fum_R/Succ_DH_flav-like_C_sf"/>
</dbReference>